<keyword evidence="3" id="KW-1185">Reference proteome</keyword>
<comment type="caution">
    <text evidence="2">The sequence shown here is derived from an EMBL/GenBank/DDBJ whole genome shotgun (WGS) entry which is preliminary data.</text>
</comment>
<evidence type="ECO:0000313" key="2">
    <source>
        <dbReference type="EMBL" id="OYR09827.1"/>
    </source>
</evidence>
<accession>A0A256F4P8</accession>
<dbReference type="OrthoDB" id="9993156at2"/>
<feature type="chain" id="PRO_5012468644" evidence="1">
    <location>
        <begin position="22"/>
        <end position="132"/>
    </location>
</feature>
<protein>
    <submittedName>
        <fullName evidence="2">Uncharacterized protein</fullName>
    </submittedName>
</protein>
<name>A0A256F4P8_9HYPH</name>
<organism evidence="2 3">
    <name type="scientific">Brucella rhizosphaerae</name>
    <dbReference type="NCBI Taxonomy" id="571254"/>
    <lineage>
        <taxon>Bacteria</taxon>
        <taxon>Pseudomonadati</taxon>
        <taxon>Pseudomonadota</taxon>
        <taxon>Alphaproteobacteria</taxon>
        <taxon>Hyphomicrobiales</taxon>
        <taxon>Brucellaceae</taxon>
        <taxon>Brucella/Ochrobactrum group</taxon>
        <taxon>Brucella</taxon>
    </lineage>
</organism>
<proteinExistence type="predicted"/>
<feature type="signal peptide" evidence="1">
    <location>
        <begin position="1"/>
        <end position="21"/>
    </location>
</feature>
<dbReference type="EMBL" id="NNRK01000034">
    <property type="protein sequence ID" value="OYR09827.1"/>
    <property type="molecule type" value="Genomic_DNA"/>
</dbReference>
<reference evidence="2 3" key="1">
    <citation type="submission" date="2017-07" db="EMBL/GenBank/DDBJ databases">
        <title>Phylogenetic study on the rhizospheric bacterium Ochrobactrum sp. A44.</title>
        <authorList>
            <person name="Krzyzanowska D.M."/>
            <person name="Ossowicki A."/>
            <person name="Rajewska M."/>
            <person name="Maciag T."/>
            <person name="Kaczynski Z."/>
            <person name="Czerwicka M."/>
            <person name="Jafra S."/>
        </authorList>
    </citation>
    <scope>NUCLEOTIDE SEQUENCE [LARGE SCALE GENOMIC DNA]</scope>
    <source>
        <strain evidence="2 3">PR17</strain>
    </source>
</reference>
<gene>
    <name evidence="2" type="ORF">CEV32_2260</name>
</gene>
<evidence type="ECO:0000256" key="1">
    <source>
        <dbReference type="SAM" id="SignalP"/>
    </source>
</evidence>
<dbReference type="RefSeq" id="WP_094578789.1">
    <property type="nucleotide sequence ID" value="NZ_JBHEEL010000006.1"/>
</dbReference>
<dbReference type="Proteomes" id="UP000216345">
    <property type="component" value="Unassembled WGS sequence"/>
</dbReference>
<dbReference type="AlphaFoldDB" id="A0A256F4P8"/>
<keyword evidence="1" id="KW-0732">Signal</keyword>
<sequence>MKKIIIASIALLAAGALPAAAQTVNWNGSFGGASGAGSAVTGGFAFGAGSTAAGQAATTGWAEGKGTVVGLGGKIGHYGASAGIGSGYFTSGSGGQTAAMAQSGTGFLGGSSAGTAFGTTSGGSSGSISLRP</sequence>
<evidence type="ECO:0000313" key="3">
    <source>
        <dbReference type="Proteomes" id="UP000216345"/>
    </source>
</evidence>